<evidence type="ECO:0000313" key="2">
    <source>
        <dbReference type="Proteomes" id="UP000199153"/>
    </source>
</evidence>
<organism evidence="1 2">
    <name type="scientific">Salegentibacter flavus</name>
    <dbReference type="NCBI Taxonomy" id="287099"/>
    <lineage>
        <taxon>Bacteria</taxon>
        <taxon>Pseudomonadati</taxon>
        <taxon>Bacteroidota</taxon>
        <taxon>Flavobacteriia</taxon>
        <taxon>Flavobacteriales</taxon>
        <taxon>Flavobacteriaceae</taxon>
        <taxon>Salegentibacter</taxon>
    </lineage>
</organism>
<dbReference type="OrthoDB" id="1424919at2"/>
<gene>
    <name evidence="1" type="ORF">SAMN05660413_01072</name>
</gene>
<sequence length="134" mass="15086">MDSKEEYAVFVNENKYEGELNSIERVVEFLEEKYLHPSIRKTVEASIGQITIASETQSEINKTKGGSSHLQPSPFGYFNTDKGEVKVELALGKLAVKCKVYKDNAPAKNGRYKLGFMHYIIIRNGIITDIIKQG</sequence>
<accession>A0A1I4Z3S3</accession>
<dbReference type="AlphaFoldDB" id="A0A1I4Z3S3"/>
<dbReference type="Proteomes" id="UP000199153">
    <property type="component" value="Unassembled WGS sequence"/>
</dbReference>
<protein>
    <submittedName>
        <fullName evidence="1">Uncharacterized protein</fullName>
    </submittedName>
</protein>
<keyword evidence="2" id="KW-1185">Reference proteome</keyword>
<name>A0A1I4Z3S3_9FLAO</name>
<dbReference type="RefSeq" id="WP_093406842.1">
    <property type="nucleotide sequence ID" value="NZ_FOVL01000005.1"/>
</dbReference>
<dbReference type="EMBL" id="FOVL01000005">
    <property type="protein sequence ID" value="SFN44911.1"/>
    <property type="molecule type" value="Genomic_DNA"/>
</dbReference>
<reference evidence="1 2" key="1">
    <citation type="submission" date="2016-10" db="EMBL/GenBank/DDBJ databases">
        <authorList>
            <person name="de Groot N.N."/>
        </authorList>
    </citation>
    <scope>NUCLEOTIDE SEQUENCE [LARGE SCALE GENOMIC DNA]</scope>
    <source>
        <strain evidence="1 2">DSM 17794</strain>
    </source>
</reference>
<evidence type="ECO:0000313" key="1">
    <source>
        <dbReference type="EMBL" id="SFN44911.1"/>
    </source>
</evidence>
<proteinExistence type="predicted"/>